<dbReference type="Gene3D" id="3.30.60.30">
    <property type="match status" value="1"/>
</dbReference>
<dbReference type="Ensembl" id="ENSCMIT00000049289.1">
    <property type="protein sequence ID" value="ENSCMIP00000048613.1"/>
    <property type="gene ID" value="ENSCMIG00000019866.1"/>
</dbReference>
<dbReference type="Gene3D" id="4.10.40.20">
    <property type="match status" value="1"/>
</dbReference>
<evidence type="ECO:0000256" key="2">
    <source>
        <dbReference type="ARBA" id="ARBA00022525"/>
    </source>
</evidence>
<feature type="chain" id="PRO_5021317982" evidence="7">
    <location>
        <begin position="21"/>
        <end position="294"/>
    </location>
</feature>
<dbReference type="SMART" id="SM00409">
    <property type="entry name" value="IG"/>
    <property type="match status" value="1"/>
</dbReference>
<gene>
    <name evidence="11" type="primary">LOC103177320</name>
</gene>
<dbReference type="OMA" id="CHTKNKH"/>
<keyword evidence="5" id="KW-0393">Immunoglobulin domain</keyword>
<dbReference type="InterPro" id="IPR003599">
    <property type="entry name" value="Ig_sub"/>
</dbReference>
<keyword evidence="4" id="KW-1015">Disulfide bond</keyword>
<keyword evidence="12" id="KW-1185">Reference proteome</keyword>
<comment type="subcellular location">
    <subcellularLocation>
        <location evidence="1">Secreted</location>
    </subcellularLocation>
</comment>
<dbReference type="FunFam" id="2.60.40.10:FF:000032">
    <property type="entry name" value="palladin isoform X1"/>
    <property type="match status" value="1"/>
</dbReference>
<dbReference type="KEGG" id="cmk:103177320"/>
<evidence type="ECO:0000259" key="10">
    <source>
        <dbReference type="PROSITE" id="PS51465"/>
    </source>
</evidence>
<dbReference type="PROSITE" id="PS50835">
    <property type="entry name" value="IG_LIKE"/>
    <property type="match status" value="1"/>
</dbReference>
<dbReference type="InterPro" id="IPR002350">
    <property type="entry name" value="Kazal_dom"/>
</dbReference>
<evidence type="ECO:0000256" key="4">
    <source>
        <dbReference type="ARBA" id="ARBA00023157"/>
    </source>
</evidence>
<reference evidence="12" key="3">
    <citation type="journal article" date="2014" name="Nature">
        <title>Elephant shark genome provides unique insights into gnathostome evolution.</title>
        <authorList>
            <consortium name="International Elephant Shark Genome Sequencing Consortium"/>
            <person name="Venkatesh B."/>
            <person name="Lee A.P."/>
            <person name="Ravi V."/>
            <person name="Maurya A.K."/>
            <person name="Lian M.M."/>
            <person name="Swann J.B."/>
            <person name="Ohta Y."/>
            <person name="Flajnik M.F."/>
            <person name="Sutoh Y."/>
            <person name="Kasahara M."/>
            <person name="Hoon S."/>
            <person name="Gangu V."/>
            <person name="Roy S.W."/>
            <person name="Irimia M."/>
            <person name="Korzh V."/>
            <person name="Kondrychyn I."/>
            <person name="Lim Z.W."/>
            <person name="Tay B.H."/>
            <person name="Tohari S."/>
            <person name="Kong K.W."/>
            <person name="Ho S."/>
            <person name="Lorente-Galdos B."/>
            <person name="Quilez J."/>
            <person name="Marques-Bonet T."/>
            <person name="Raney B.J."/>
            <person name="Ingham P.W."/>
            <person name="Tay A."/>
            <person name="Hillier L.W."/>
            <person name="Minx P."/>
            <person name="Boehm T."/>
            <person name="Wilson R.K."/>
            <person name="Brenner S."/>
            <person name="Warren W.C."/>
        </authorList>
    </citation>
    <scope>NUCLEOTIDE SEQUENCE [LARGE SCALE GENOMIC DNA]</scope>
</reference>
<dbReference type="PROSITE" id="PS51323">
    <property type="entry name" value="IGFBP_N_2"/>
    <property type="match status" value="1"/>
</dbReference>
<feature type="domain" description="Kazal-like" evidence="10">
    <location>
        <begin position="105"/>
        <end position="155"/>
    </location>
</feature>
<evidence type="ECO:0000259" key="9">
    <source>
        <dbReference type="PROSITE" id="PS51323"/>
    </source>
</evidence>
<evidence type="ECO:0000256" key="6">
    <source>
        <dbReference type="SAM" id="MobiDB-lite"/>
    </source>
</evidence>
<dbReference type="Proteomes" id="UP000314986">
    <property type="component" value="Unassembled WGS sequence"/>
</dbReference>
<dbReference type="RefSeq" id="XP_007889625.1">
    <property type="nucleotide sequence ID" value="XM_007891434.2"/>
</dbReference>
<dbReference type="GO" id="GO:0001558">
    <property type="term" value="P:regulation of cell growth"/>
    <property type="evidence" value="ECO:0007669"/>
    <property type="project" value="InterPro"/>
</dbReference>
<dbReference type="InterPro" id="IPR003598">
    <property type="entry name" value="Ig_sub2"/>
</dbReference>
<feature type="domain" description="Ig-like" evidence="8">
    <location>
        <begin position="157"/>
        <end position="254"/>
    </location>
</feature>
<dbReference type="SUPFAM" id="SSF48726">
    <property type="entry name" value="Immunoglobulin"/>
    <property type="match status" value="1"/>
</dbReference>
<dbReference type="OrthoDB" id="10029006at2759"/>
<evidence type="ECO:0000313" key="12">
    <source>
        <dbReference type="Proteomes" id="UP000314986"/>
    </source>
</evidence>
<dbReference type="GeneTree" id="ENSGT00530000063555"/>
<dbReference type="PIRSF" id="PIRSF018239">
    <property type="entry name" value="IGFBP_rP_mac25"/>
    <property type="match status" value="1"/>
</dbReference>
<keyword evidence="2" id="KW-0964">Secreted</keyword>
<dbReference type="Pfam" id="PF00050">
    <property type="entry name" value="Kazal_1"/>
    <property type="match status" value="1"/>
</dbReference>
<dbReference type="SMART" id="SM00280">
    <property type="entry name" value="KAZAL"/>
    <property type="match status" value="1"/>
</dbReference>
<feature type="signal peptide" evidence="7">
    <location>
        <begin position="1"/>
        <end position="20"/>
    </location>
</feature>
<reference evidence="12" key="1">
    <citation type="journal article" date="2006" name="Science">
        <title>Ancient noncoding elements conserved in the human genome.</title>
        <authorList>
            <person name="Venkatesh B."/>
            <person name="Kirkness E.F."/>
            <person name="Loh Y.H."/>
            <person name="Halpern A.L."/>
            <person name="Lee A.P."/>
            <person name="Johnson J."/>
            <person name="Dandona N."/>
            <person name="Viswanathan L.D."/>
            <person name="Tay A."/>
            <person name="Venter J.C."/>
            <person name="Strausberg R.L."/>
            <person name="Brenner S."/>
        </authorList>
    </citation>
    <scope>NUCLEOTIDE SEQUENCE [LARGE SCALE GENOMIC DNA]</scope>
</reference>
<dbReference type="SMART" id="SM00408">
    <property type="entry name" value="IGc2"/>
    <property type="match status" value="1"/>
</dbReference>
<evidence type="ECO:0000259" key="8">
    <source>
        <dbReference type="PROSITE" id="PS50835"/>
    </source>
</evidence>
<dbReference type="AlphaFoldDB" id="A0A4W3K9R0"/>
<dbReference type="GeneID" id="103177320"/>
<reference evidence="12" key="2">
    <citation type="journal article" date="2007" name="PLoS Biol.">
        <title>Survey sequencing and comparative analysis of the elephant shark (Callorhinchus milii) genome.</title>
        <authorList>
            <person name="Venkatesh B."/>
            <person name="Kirkness E.F."/>
            <person name="Loh Y.H."/>
            <person name="Halpern A.L."/>
            <person name="Lee A.P."/>
            <person name="Johnson J."/>
            <person name="Dandona N."/>
            <person name="Viswanathan L.D."/>
            <person name="Tay A."/>
            <person name="Venter J.C."/>
            <person name="Strausberg R.L."/>
            <person name="Brenner S."/>
        </authorList>
    </citation>
    <scope>NUCLEOTIDE SEQUENCE [LARGE SCALE GENOMIC DNA]</scope>
</reference>
<protein>
    <submittedName>
        <fullName evidence="11">Kazal-type serine protease inhibitor domain-containing protein 1-like</fullName>
    </submittedName>
</protein>
<feature type="region of interest" description="Disordered" evidence="6">
    <location>
        <begin position="271"/>
        <end position="294"/>
    </location>
</feature>
<name>A0A4W3K9R0_CALMI</name>
<dbReference type="Pfam" id="PF07679">
    <property type="entry name" value="I-set"/>
    <property type="match status" value="1"/>
</dbReference>
<dbReference type="CDD" id="cd00104">
    <property type="entry name" value="KAZAL_FS"/>
    <property type="match status" value="1"/>
</dbReference>
<organism evidence="11 12">
    <name type="scientific">Callorhinchus milii</name>
    <name type="common">Ghost shark</name>
    <dbReference type="NCBI Taxonomy" id="7868"/>
    <lineage>
        <taxon>Eukaryota</taxon>
        <taxon>Metazoa</taxon>
        <taxon>Chordata</taxon>
        <taxon>Craniata</taxon>
        <taxon>Vertebrata</taxon>
        <taxon>Chondrichthyes</taxon>
        <taxon>Holocephali</taxon>
        <taxon>Chimaeriformes</taxon>
        <taxon>Callorhinchidae</taxon>
        <taxon>Callorhinchus</taxon>
    </lineage>
</organism>
<dbReference type="InterPro" id="IPR036179">
    <property type="entry name" value="Ig-like_dom_sf"/>
</dbReference>
<dbReference type="GO" id="GO:0005520">
    <property type="term" value="F:insulin-like growth factor binding"/>
    <property type="evidence" value="ECO:0007669"/>
    <property type="project" value="InterPro"/>
</dbReference>
<feature type="domain" description="IGFBP N-terminal" evidence="9">
    <location>
        <begin position="35"/>
        <end position="114"/>
    </location>
</feature>
<dbReference type="InParanoid" id="A0A4W3K9R0"/>
<evidence type="ECO:0000313" key="11">
    <source>
        <dbReference type="Ensembl" id="ENSCMIP00000048613.1"/>
    </source>
</evidence>
<dbReference type="InterPro" id="IPR007110">
    <property type="entry name" value="Ig-like_dom"/>
</dbReference>
<keyword evidence="3 7" id="KW-0732">Signal</keyword>
<dbReference type="InterPro" id="IPR036058">
    <property type="entry name" value="Kazal_dom_sf"/>
</dbReference>
<dbReference type="PANTHER" id="PTHR14186:SF14">
    <property type="entry name" value="KAZAL-TYPE SERINE PROTEASE INHIBITOR DOMAIN-CONTAINING PROTEIN 1"/>
    <property type="match status" value="1"/>
</dbReference>
<dbReference type="GO" id="GO:0009966">
    <property type="term" value="P:regulation of signal transduction"/>
    <property type="evidence" value="ECO:0007669"/>
    <property type="project" value="TreeGrafter"/>
</dbReference>
<reference evidence="11" key="4">
    <citation type="submission" date="2025-08" db="UniProtKB">
        <authorList>
            <consortium name="Ensembl"/>
        </authorList>
    </citation>
    <scope>IDENTIFICATION</scope>
</reference>
<dbReference type="Pfam" id="PF00219">
    <property type="entry name" value="IGFBP"/>
    <property type="match status" value="1"/>
</dbReference>
<dbReference type="GO" id="GO:0005615">
    <property type="term" value="C:extracellular space"/>
    <property type="evidence" value="ECO:0007669"/>
    <property type="project" value="TreeGrafter"/>
</dbReference>
<evidence type="ECO:0000256" key="3">
    <source>
        <dbReference type="ARBA" id="ARBA00022729"/>
    </source>
</evidence>
<evidence type="ECO:0000256" key="7">
    <source>
        <dbReference type="SAM" id="SignalP"/>
    </source>
</evidence>
<accession>A0A4W3K9R0</accession>
<reference evidence="11" key="5">
    <citation type="submission" date="2025-09" db="UniProtKB">
        <authorList>
            <consortium name="Ensembl"/>
        </authorList>
    </citation>
    <scope>IDENTIFICATION</scope>
</reference>
<dbReference type="InterPro" id="IPR013098">
    <property type="entry name" value="Ig_I-set"/>
</dbReference>
<evidence type="ECO:0000256" key="5">
    <source>
        <dbReference type="ARBA" id="ARBA00023319"/>
    </source>
</evidence>
<dbReference type="SUPFAM" id="SSF100895">
    <property type="entry name" value="Kazal-type serine protease inhibitors"/>
    <property type="match status" value="1"/>
</dbReference>
<evidence type="ECO:0000256" key="1">
    <source>
        <dbReference type="ARBA" id="ARBA00004613"/>
    </source>
</evidence>
<dbReference type="Gene3D" id="2.60.40.10">
    <property type="entry name" value="Immunoglobulins"/>
    <property type="match status" value="1"/>
</dbReference>
<dbReference type="PROSITE" id="PS51465">
    <property type="entry name" value="KAZAL_2"/>
    <property type="match status" value="1"/>
</dbReference>
<dbReference type="InterPro" id="IPR009030">
    <property type="entry name" value="Growth_fac_rcpt_cys_sf"/>
</dbReference>
<proteinExistence type="predicted"/>
<sequence>MKLPLSAALLALFLVQVMQALPHFYHRGWLRLLKEGDGCGLCQPHLCPLPTGCVAGTVLDECGCCTECANVEGQICDLDNTNHFYGKCGEDLDCLLDTEDVGFGEIPEPQCVCRSQGSLCGTNGKTYNNICRFKETFYTERNGNLSIEHTGPCETAPWISSPPRDVQNFTGNDIVFGCEVSAYPVALVEWKKKGIDNSLPGDDSHISIQARGGPQRYGITGWLQIQGVKKSDEGTYICYTKNQYGEAFASASLSVYDLDSPFAMRMSFHNKATNEDEEDDDEDEDYEISGDYNY</sequence>
<dbReference type="InterPro" id="IPR011390">
    <property type="entry name" value="IGFBP_rP_mac25"/>
</dbReference>
<dbReference type="InterPro" id="IPR013783">
    <property type="entry name" value="Ig-like_fold"/>
</dbReference>
<dbReference type="SUPFAM" id="SSF57184">
    <property type="entry name" value="Growth factor receptor domain"/>
    <property type="match status" value="1"/>
</dbReference>
<feature type="compositionally biased region" description="Acidic residues" evidence="6">
    <location>
        <begin position="275"/>
        <end position="288"/>
    </location>
</feature>
<dbReference type="PANTHER" id="PTHR14186">
    <property type="entry name" value="INSULIN-LIKE GROWTH FACTOR BINDING PROTEIN-RELATED"/>
    <property type="match status" value="1"/>
</dbReference>
<dbReference type="InterPro" id="IPR000867">
    <property type="entry name" value="IGFBP-like"/>
</dbReference>